<sequence>MRSSLVFLFSSLLISSAVAAKLGKREADLQNSQEAGTTSDHCDCALACPPNNCALECPPNPDPQSSSVKETIPPALGHEDAPPAQQVAEQSEDANLGFLLN</sequence>
<name>A0AA36H6A2_CYLNA</name>
<protein>
    <submittedName>
        <fullName evidence="2">Uncharacterized protein</fullName>
    </submittedName>
</protein>
<evidence type="ECO:0000313" key="3">
    <source>
        <dbReference type="Proteomes" id="UP001176961"/>
    </source>
</evidence>
<dbReference type="AlphaFoldDB" id="A0AA36H6A2"/>
<evidence type="ECO:0000313" key="2">
    <source>
        <dbReference type="EMBL" id="CAJ0604798.1"/>
    </source>
</evidence>
<dbReference type="EMBL" id="CATQJL010000316">
    <property type="protein sequence ID" value="CAJ0604798.1"/>
    <property type="molecule type" value="Genomic_DNA"/>
</dbReference>
<proteinExistence type="predicted"/>
<dbReference type="Proteomes" id="UP001176961">
    <property type="component" value="Unassembled WGS sequence"/>
</dbReference>
<reference evidence="2" key="1">
    <citation type="submission" date="2023-07" db="EMBL/GenBank/DDBJ databases">
        <authorList>
            <consortium name="CYATHOMIX"/>
        </authorList>
    </citation>
    <scope>NUCLEOTIDE SEQUENCE</scope>
    <source>
        <strain evidence="2">N/A</strain>
    </source>
</reference>
<evidence type="ECO:0000256" key="1">
    <source>
        <dbReference type="SAM" id="MobiDB-lite"/>
    </source>
</evidence>
<organism evidence="2 3">
    <name type="scientific">Cylicocyclus nassatus</name>
    <name type="common">Nematode worm</name>
    <dbReference type="NCBI Taxonomy" id="53992"/>
    <lineage>
        <taxon>Eukaryota</taxon>
        <taxon>Metazoa</taxon>
        <taxon>Ecdysozoa</taxon>
        <taxon>Nematoda</taxon>
        <taxon>Chromadorea</taxon>
        <taxon>Rhabditida</taxon>
        <taxon>Rhabditina</taxon>
        <taxon>Rhabditomorpha</taxon>
        <taxon>Strongyloidea</taxon>
        <taxon>Strongylidae</taxon>
        <taxon>Cylicocyclus</taxon>
    </lineage>
</organism>
<comment type="caution">
    <text evidence="2">The sequence shown here is derived from an EMBL/GenBank/DDBJ whole genome shotgun (WGS) entry which is preliminary data.</text>
</comment>
<feature type="region of interest" description="Disordered" evidence="1">
    <location>
        <begin position="58"/>
        <end position="101"/>
    </location>
</feature>
<keyword evidence="3" id="KW-1185">Reference proteome</keyword>
<gene>
    <name evidence="2" type="ORF">CYNAS_LOCUS16781</name>
</gene>
<accession>A0AA36H6A2</accession>